<name>A0A3F2RCE5_9STRA</name>
<feature type="coiled-coil region" evidence="1">
    <location>
        <begin position="209"/>
        <end position="243"/>
    </location>
</feature>
<sequence length="254" mass="28465">MAPSRDAPSSCTQLPSDNASREDRTTGARGSSSGRRDDKGVETDSGGNSSGKALGGGQEMLHADSDEEEGEEKEEEEESEIGEESGADSRESNTAVKESGDGESTVVSPQASSIHNDDSIRTSLLTEYEPGRLAQRVFGTVTVLRRVLIKYREMEDQVRKLGKTSISDALKAQSENRNLRRQHKFLGDYWAREVKRLLDEKYDSTQRFREDVRKIYHECAENKQALEEEVHDLNEKLKDATMHCQILARQLRKS</sequence>
<feature type="compositionally biased region" description="Polar residues" evidence="2">
    <location>
        <begin position="7"/>
        <end position="18"/>
    </location>
</feature>
<organism evidence="3 4">
    <name type="scientific">Phytophthora kernoviae</name>
    <dbReference type="NCBI Taxonomy" id="325452"/>
    <lineage>
        <taxon>Eukaryota</taxon>
        <taxon>Sar</taxon>
        <taxon>Stramenopiles</taxon>
        <taxon>Oomycota</taxon>
        <taxon>Peronosporomycetes</taxon>
        <taxon>Peronosporales</taxon>
        <taxon>Peronosporaceae</taxon>
        <taxon>Phytophthora</taxon>
    </lineage>
</organism>
<feature type="compositionally biased region" description="Polar residues" evidence="2">
    <location>
        <begin position="105"/>
        <end position="114"/>
    </location>
</feature>
<proteinExistence type="predicted"/>
<dbReference type="OrthoDB" id="123301at2759"/>
<evidence type="ECO:0000256" key="2">
    <source>
        <dbReference type="SAM" id="MobiDB-lite"/>
    </source>
</evidence>
<evidence type="ECO:0000313" key="3">
    <source>
        <dbReference type="EMBL" id="RLN52741.1"/>
    </source>
</evidence>
<comment type="caution">
    <text evidence="3">The sequence shown here is derived from an EMBL/GenBank/DDBJ whole genome shotgun (WGS) entry which is preliminary data.</text>
</comment>
<feature type="region of interest" description="Disordered" evidence="2">
    <location>
        <begin position="1"/>
        <end position="115"/>
    </location>
</feature>
<dbReference type="AlphaFoldDB" id="A0A3F2RCE5"/>
<accession>A0A3F2RCE5</accession>
<reference evidence="3 4" key="1">
    <citation type="submission" date="2018-07" db="EMBL/GenBank/DDBJ databases">
        <title>Genome sequencing of oomycete isolates from Chile give support for New Zealand origin for Phytophthora kernoviae and make available the first Nothophytophthora sp. genome.</title>
        <authorList>
            <person name="Studholme D.J."/>
            <person name="Sanfuentes E."/>
            <person name="Panda P."/>
            <person name="Hill R."/>
            <person name="Sambles C."/>
            <person name="Grant M."/>
            <person name="Williams N.M."/>
            <person name="Mcdougal R.L."/>
        </authorList>
    </citation>
    <scope>NUCLEOTIDE SEQUENCE [LARGE SCALE GENOMIC DNA]</scope>
    <source>
        <strain evidence="3">Chile6</strain>
    </source>
</reference>
<evidence type="ECO:0000256" key="1">
    <source>
        <dbReference type="SAM" id="Coils"/>
    </source>
</evidence>
<evidence type="ECO:0000313" key="4">
    <source>
        <dbReference type="Proteomes" id="UP000277300"/>
    </source>
</evidence>
<keyword evidence="1" id="KW-0175">Coiled coil</keyword>
<gene>
    <name evidence="3" type="ORF">BBP00_00009532</name>
</gene>
<dbReference type="Proteomes" id="UP000277300">
    <property type="component" value="Unassembled WGS sequence"/>
</dbReference>
<protein>
    <submittedName>
        <fullName evidence="3">Uncharacterized protein</fullName>
    </submittedName>
</protein>
<dbReference type="EMBL" id="MBDO02000709">
    <property type="protein sequence ID" value="RLN52741.1"/>
    <property type="molecule type" value="Genomic_DNA"/>
</dbReference>
<feature type="compositionally biased region" description="Acidic residues" evidence="2">
    <location>
        <begin position="65"/>
        <end position="86"/>
    </location>
</feature>